<dbReference type="Proteomes" id="UP000594943">
    <property type="component" value="Chromosome 1"/>
</dbReference>
<reference evidence="1 2" key="1">
    <citation type="submission" date="2020-12" db="EMBL/GenBank/DDBJ databases">
        <title>FDA dAtabase for Regulatory Grade micrObial Sequences (FDA-ARGOS): Supporting development and validation of Infectious Disease Dx tests.</title>
        <authorList>
            <person name="Nelson B."/>
            <person name="Plummer A."/>
            <person name="Tallon L."/>
            <person name="Sadzewicz L."/>
            <person name="Zhao X."/>
            <person name="Boylan J."/>
            <person name="Ott S."/>
            <person name="Bowen H."/>
            <person name="Vavikolanu K."/>
            <person name="Mehta A."/>
            <person name="Aluvathingal J."/>
            <person name="Nadendla S."/>
            <person name="Myers T."/>
            <person name="Yan Y."/>
            <person name="Sichtig H."/>
        </authorList>
    </citation>
    <scope>NUCLEOTIDE SEQUENCE [LARGE SCALE GENOMIC DNA]</scope>
    <source>
        <strain evidence="1 2">FDAARGOS_899</strain>
    </source>
</reference>
<evidence type="ECO:0000313" key="2">
    <source>
        <dbReference type="Proteomes" id="UP000594943"/>
    </source>
</evidence>
<sequence length="149" mass="15990">MSVQFKPGPSAGSRVADAARAPRVVQVADVRRFANCLTRPHDERDAHDGDDAARRRLSVAPAAAARFERLHGRPGVAADALSWRLTRGRFAGLVVQARLQQGTLTITLVPANAGQRALVARHRARIEAACAARFAGPTVVTWRDANDPA</sequence>
<protein>
    <submittedName>
        <fullName evidence="1">Uncharacterized protein</fullName>
    </submittedName>
</protein>
<dbReference type="RefSeq" id="WP_006026786.1">
    <property type="nucleotide sequence ID" value="NZ_CP065686.1"/>
</dbReference>
<accession>A0A7U4SRI5</accession>
<dbReference type="KEGG" id="bhg:I6G56_10925"/>
<proteinExistence type="predicted"/>
<dbReference type="EMBL" id="CP065686">
    <property type="protein sequence ID" value="QPS42154.1"/>
    <property type="molecule type" value="Genomic_DNA"/>
</dbReference>
<organism evidence="1 2">
    <name type="scientific">Burkholderia humptydooensis</name>
    <dbReference type="NCBI Taxonomy" id="430531"/>
    <lineage>
        <taxon>Bacteria</taxon>
        <taxon>Pseudomonadati</taxon>
        <taxon>Pseudomonadota</taxon>
        <taxon>Betaproteobacteria</taxon>
        <taxon>Burkholderiales</taxon>
        <taxon>Burkholderiaceae</taxon>
        <taxon>Burkholderia</taxon>
        <taxon>pseudomallei group</taxon>
    </lineage>
</organism>
<evidence type="ECO:0000313" key="1">
    <source>
        <dbReference type="EMBL" id="QPS42154.1"/>
    </source>
</evidence>
<dbReference type="AlphaFoldDB" id="A0A7U4SRI5"/>
<name>A0A7U4SRI5_9BURK</name>
<gene>
    <name evidence="1" type="ORF">I6G56_10925</name>
</gene>
<accession>A0A7T2TY27</accession>